<sequence length="590" mass="61899">MTEIREPQDLNDTALRDRAVLAATGHGPFDLLLTGGQLVNVATSEIYAADIGVVGGLIASVHAPGTRSDAAEVVDCAGGFVAPGLIDTHMHIESSMVTPRHYADAVVPRGTTTVVWDPHELGNVAGLDAVRWACEAVKGLDLRVLVLAPSCVPSAPGIEVAGAAFDPPELREMMSWPEIHGLAEVMDMRGVLQRSDKMRGVVGAALASGKLVCGHARGLVGADVQGFAAAGINSDHEISAAGDFMEKLRAGFTIELRGSHDYVLPEVVAALNDLPHLPQTLTLCTDDIFPDDLARGDGMADLLRRLVGYGMAPIDALRAATLNAAMRLGRVDLGLVAPGRRADIAVFDDLGQFDARLVIASGRVVARDGAHLTPEPPHARPPFTGTVKLQPLTAADFEIAASGDSVRVNTVRRPRFTEWGQAQLPVRDGHVAPPPEMLRMAVIHRHGRADPRPVVGLLEEWGRWQGAIATTIAHDSHNLNVFGTDPADMALAANALIDAGGGMAVAQGGKLLALLPLPVCGLVADLPVTEIGAALAELRIAAAQVADWMPPLRSFKALVGASLACNPGPHVTDRGICDGLTGEIRETVIA</sequence>
<organism evidence="9 10">
    <name type="scientific">Paracoccus denitrificans</name>
    <dbReference type="NCBI Taxonomy" id="266"/>
    <lineage>
        <taxon>Bacteria</taxon>
        <taxon>Pseudomonadati</taxon>
        <taxon>Pseudomonadota</taxon>
        <taxon>Alphaproteobacteria</taxon>
        <taxon>Rhodobacterales</taxon>
        <taxon>Paracoccaceae</taxon>
        <taxon>Paracoccus</taxon>
    </lineage>
</organism>
<dbReference type="InterPro" id="IPR032466">
    <property type="entry name" value="Metal_Hydrolase"/>
</dbReference>
<name>A0A533HZU8_PARDE</name>
<evidence type="ECO:0000256" key="5">
    <source>
        <dbReference type="ARBA" id="ARBA00047720"/>
    </source>
</evidence>
<evidence type="ECO:0000259" key="8">
    <source>
        <dbReference type="Pfam" id="PF13382"/>
    </source>
</evidence>
<evidence type="ECO:0000256" key="3">
    <source>
        <dbReference type="ARBA" id="ARBA00022801"/>
    </source>
</evidence>
<keyword evidence="3 6" id="KW-0378">Hydrolase</keyword>
<comment type="catalytic activity">
    <reaction evidence="5 6">
        <text>adenine + H2O + H(+) = hypoxanthine + NH4(+)</text>
        <dbReference type="Rhea" id="RHEA:23688"/>
        <dbReference type="ChEBI" id="CHEBI:15377"/>
        <dbReference type="ChEBI" id="CHEBI:15378"/>
        <dbReference type="ChEBI" id="CHEBI:16708"/>
        <dbReference type="ChEBI" id="CHEBI:17368"/>
        <dbReference type="ChEBI" id="CHEBI:28938"/>
        <dbReference type="EC" id="3.5.4.2"/>
    </reaction>
</comment>
<evidence type="ECO:0000259" key="7">
    <source>
        <dbReference type="Pfam" id="PF01979"/>
    </source>
</evidence>
<protein>
    <recommendedName>
        <fullName evidence="2 6">Adenine deaminase</fullName>
        <shortName evidence="6">Adenase</shortName>
        <shortName evidence="6">Adenine aminase</shortName>
        <ecNumber evidence="2 6">3.5.4.2</ecNumber>
    </recommendedName>
</protein>
<dbReference type="Pfam" id="PF01979">
    <property type="entry name" value="Amidohydro_1"/>
    <property type="match status" value="1"/>
</dbReference>
<dbReference type="EC" id="3.5.4.2" evidence="2 6"/>
<dbReference type="Pfam" id="PF13382">
    <property type="entry name" value="Adenine_deam_C"/>
    <property type="match status" value="1"/>
</dbReference>
<evidence type="ECO:0000313" key="10">
    <source>
        <dbReference type="Proteomes" id="UP000315344"/>
    </source>
</evidence>
<dbReference type="SUPFAM" id="SSF51338">
    <property type="entry name" value="Composite domain of metallo-dependent hydrolases"/>
    <property type="match status" value="1"/>
</dbReference>
<evidence type="ECO:0000256" key="6">
    <source>
        <dbReference type="HAMAP-Rule" id="MF_01518"/>
    </source>
</evidence>
<dbReference type="InterPro" id="IPR006680">
    <property type="entry name" value="Amidohydro-rel"/>
</dbReference>
<comment type="similarity">
    <text evidence="1 6">Belongs to the metallo-dependent hydrolases superfamily. Adenine deaminase family.</text>
</comment>
<dbReference type="Gene3D" id="2.30.40.10">
    <property type="entry name" value="Urease, subunit C, domain 1"/>
    <property type="match status" value="1"/>
</dbReference>
<dbReference type="GO" id="GO:0006146">
    <property type="term" value="P:adenine catabolic process"/>
    <property type="evidence" value="ECO:0007669"/>
    <property type="project" value="InterPro"/>
</dbReference>
<keyword evidence="4 6" id="KW-0464">Manganese</keyword>
<gene>
    <name evidence="6" type="primary">ade</name>
    <name evidence="9" type="ORF">DI616_16570</name>
</gene>
<evidence type="ECO:0000256" key="4">
    <source>
        <dbReference type="ARBA" id="ARBA00023211"/>
    </source>
</evidence>
<dbReference type="Proteomes" id="UP000315344">
    <property type="component" value="Unassembled WGS sequence"/>
</dbReference>
<feature type="domain" description="Adenine deaminase C-terminal" evidence="8">
    <location>
        <begin position="416"/>
        <end position="579"/>
    </location>
</feature>
<comment type="caution">
    <text evidence="9">The sequence shown here is derived from an EMBL/GenBank/DDBJ whole genome shotgun (WGS) entry which is preliminary data.</text>
</comment>
<comment type="cofactor">
    <cofactor evidence="6">
        <name>Mn(2+)</name>
        <dbReference type="ChEBI" id="CHEBI:29035"/>
    </cofactor>
</comment>
<evidence type="ECO:0000256" key="2">
    <source>
        <dbReference type="ARBA" id="ARBA00012782"/>
    </source>
</evidence>
<dbReference type="InterPro" id="IPR011059">
    <property type="entry name" value="Metal-dep_hydrolase_composite"/>
</dbReference>
<evidence type="ECO:0000313" key="9">
    <source>
        <dbReference type="EMBL" id="TKW64986.1"/>
    </source>
</evidence>
<dbReference type="InterPro" id="IPR026912">
    <property type="entry name" value="Adenine_deam_C"/>
</dbReference>
<feature type="domain" description="Amidohydrolase-related" evidence="7">
    <location>
        <begin position="80"/>
        <end position="365"/>
    </location>
</feature>
<dbReference type="SUPFAM" id="SSF51556">
    <property type="entry name" value="Metallo-dependent hydrolases"/>
    <property type="match status" value="1"/>
</dbReference>
<dbReference type="AlphaFoldDB" id="A0A533HZU8"/>
<dbReference type="PANTHER" id="PTHR11113:SF2">
    <property type="entry name" value="ADENINE DEAMINASE"/>
    <property type="match status" value="1"/>
</dbReference>
<proteinExistence type="inferred from homology"/>
<dbReference type="Gene3D" id="3.20.20.140">
    <property type="entry name" value="Metal-dependent hydrolases"/>
    <property type="match status" value="1"/>
</dbReference>
<dbReference type="PANTHER" id="PTHR11113">
    <property type="entry name" value="N-ACETYLGLUCOSAMINE-6-PHOSPHATE DEACETYLASE"/>
    <property type="match status" value="1"/>
</dbReference>
<evidence type="ECO:0000256" key="1">
    <source>
        <dbReference type="ARBA" id="ARBA00006773"/>
    </source>
</evidence>
<dbReference type="HAMAP" id="MF_01518">
    <property type="entry name" value="Adenine_deamin"/>
    <property type="match status" value="1"/>
</dbReference>
<accession>A0A533HZU8</accession>
<reference evidence="9 10" key="1">
    <citation type="journal article" date="2017" name="Nat. Commun.">
        <title>In situ click chemistry generation of cyclooxygenase-2 inhibitors.</title>
        <authorList>
            <person name="Bhardwaj A."/>
            <person name="Kaur J."/>
            <person name="Wuest M."/>
            <person name="Wuest F."/>
        </authorList>
    </citation>
    <scope>NUCLEOTIDE SEQUENCE [LARGE SCALE GENOMIC DNA]</scope>
    <source>
        <strain evidence="9">S2_012_000_R3_94</strain>
    </source>
</reference>
<dbReference type="GO" id="GO:0000034">
    <property type="term" value="F:adenine deaminase activity"/>
    <property type="evidence" value="ECO:0007669"/>
    <property type="project" value="UniProtKB-UniRule"/>
</dbReference>
<dbReference type="InterPro" id="IPR006679">
    <property type="entry name" value="Adenine_deam"/>
</dbReference>
<dbReference type="EMBL" id="VAFL01000017">
    <property type="protein sequence ID" value="TKW64986.1"/>
    <property type="molecule type" value="Genomic_DNA"/>
</dbReference>